<dbReference type="AlphaFoldDB" id="A0A9D4SN96"/>
<sequence>MQAVPEVTPVVQNLWDIGQRQDICPHPKANFCYKCGSEGDTEAHDCQPKCKICGEEHVTASIERKKKLRSNGSSLITLAPESIAGVLVQMTSSSLHRDPGRSLSHSKQKRSSGCRTLPRSRSATRITYAAAVSGSYGCSSQHTTSASDISLAETAEIRELENKVQELQRTARQRPPAECGTPYLEDRILRQVEASIMKRVEERLQIHEAKVIDLVERCLLAFEETLTTKLLASLDGFIAQQHNFMTYAYKNFVTHEQLAERSGTKCKERKTVGEDSAADVRSTVQNDRQQAEVNCQHGGSQM</sequence>
<comment type="caution">
    <text evidence="2">The sequence shown here is derived from an EMBL/GenBank/DDBJ whole genome shotgun (WGS) entry which is preliminary data.</text>
</comment>
<reference evidence="2" key="1">
    <citation type="journal article" date="2020" name="Cell">
        <title>Large-Scale Comparative Analyses of Tick Genomes Elucidate Their Genetic Diversity and Vector Capacities.</title>
        <authorList>
            <consortium name="Tick Genome and Microbiome Consortium (TIGMIC)"/>
            <person name="Jia N."/>
            <person name="Wang J."/>
            <person name="Shi W."/>
            <person name="Du L."/>
            <person name="Sun Y."/>
            <person name="Zhan W."/>
            <person name="Jiang J.F."/>
            <person name="Wang Q."/>
            <person name="Zhang B."/>
            <person name="Ji P."/>
            <person name="Bell-Sakyi L."/>
            <person name="Cui X.M."/>
            <person name="Yuan T.T."/>
            <person name="Jiang B.G."/>
            <person name="Yang W.F."/>
            <person name="Lam T.T."/>
            <person name="Chang Q.C."/>
            <person name="Ding S.J."/>
            <person name="Wang X.J."/>
            <person name="Zhu J.G."/>
            <person name="Ruan X.D."/>
            <person name="Zhao L."/>
            <person name="Wei J.T."/>
            <person name="Ye R.Z."/>
            <person name="Que T.C."/>
            <person name="Du C.H."/>
            <person name="Zhou Y.H."/>
            <person name="Cheng J.X."/>
            <person name="Dai P.F."/>
            <person name="Guo W.B."/>
            <person name="Han X.H."/>
            <person name="Huang E.J."/>
            <person name="Li L.F."/>
            <person name="Wei W."/>
            <person name="Gao Y.C."/>
            <person name="Liu J.Z."/>
            <person name="Shao H.Z."/>
            <person name="Wang X."/>
            <person name="Wang C.C."/>
            <person name="Yang T.C."/>
            <person name="Huo Q.B."/>
            <person name="Li W."/>
            <person name="Chen H.Y."/>
            <person name="Chen S.E."/>
            <person name="Zhou L.G."/>
            <person name="Ni X.B."/>
            <person name="Tian J.H."/>
            <person name="Sheng Y."/>
            <person name="Liu T."/>
            <person name="Pan Y.S."/>
            <person name="Xia L.Y."/>
            <person name="Li J."/>
            <person name="Zhao F."/>
            <person name="Cao W.C."/>
        </authorList>
    </citation>
    <scope>NUCLEOTIDE SEQUENCE</scope>
    <source>
        <strain evidence="2">Rsan-2018</strain>
    </source>
</reference>
<feature type="compositionally biased region" description="Basic and acidic residues" evidence="1">
    <location>
        <begin position="264"/>
        <end position="273"/>
    </location>
</feature>
<accession>A0A9D4SN96</accession>
<name>A0A9D4SN96_RHISA</name>
<dbReference type="EMBL" id="JABSTV010001255">
    <property type="protein sequence ID" value="KAH7936303.1"/>
    <property type="molecule type" value="Genomic_DNA"/>
</dbReference>
<feature type="region of interest" description="Disordered" evidence="1">
    <location>
        <begin position="94"/>
        <end position="120"/>
    </location>
</feature>
<evidence type="ECO:0008006" key="4">
    <source>
        <dbReference type="Google" id="ProtNLM"/>
    </source>
</evidence>
<evidence type="ECO:0000313" key="3">
    <source>
        <dbReference type="Proteomes" id="UP000821837"/>
    </source>
</evidence>
<evidence type="ECO:0000256" key="1">
    <source>
        <dbReference type="SAM" id="MobiDB-lite"/>
    </source>
</evidence>
<gene>
    <name evidence="2" type="ORF">HPB52_021344</name>
</gene>
<reference evidence="2" key="2">
    <citation type="submission" date="2021-09" db="EMBL/GenBank/DDBJ databases">
        <authorList>
            <person name="Jia N."/>
            <person name="Wang J."/>
            <person name="Shi W."/>
            <person name="Du L."/>
            <person name="Sun Y."/>
            <person name="Zhan W."/>
            <person name="Jiang J."/>
            <person name="Wang Q."/>
            <person name="Zhang B."/>
            <person name="Ji P."/>
            <person name="Sakyi L.B."/>
            <person name="Cui X."/>
            <person name="Yuan T."/>
            <person name="Jiang B."/>
            <person name="Yang W."/>
            <person name="Lam T.T.-Y."/>
            <person name="Chang Q."/>
            <person name="Ding S."/>
            <person name="Wang X."/>
            <person name="Zhu J."/>
            <person name="Ruan X."/>
            <person name="Zhao L."/>
            <person name="Wei J."/>
            <person name="Que T."/>
            <person name="Du C."/>
            <person name="Cheng J."/>
            <person name="Dai P."/>
            <person name="Han X."/>
            <person name="Huang E."/>
            <person name="Gao Y."/>
            <person name="Liu J."/>
            <person name="Shao H."/>
            <person name="Ye R."/>
            <person name="Li L."/>
            <person name="Wei W."/>
            <person name="Wang X."/>
            <person name="Wang C."/>
            <person name="Huo Q."/>
            <person name="Li W."/>
            <person name="Guo W."/>
            <person name="Chen H."/>
            <person name="Chen S."/>
            <person name="Zhou L."/>
            <person name="Zhou L."/>
            <person name="Ni X."/>
            <person name="Tian J."/>
            <person name="Zhou Y."/>
            <person name="Sheng Y."/>
            <person name="Liu T."/>
            <person name="Pan Y."/>
            <person name="Xia L."/>
            <person name="Li J."/>
            <person name="Zhao F."/>
            <person name="Cao W."/>
        </authorList>
    </citation>
    <scope>NUCLEOTIDE SEQUENCE</scope>
    <source>
        <strain evidence="2">Rsan-2018</strain>
        <tissue evidence="2">Larvae</tissue>
    </source>
</reference>
<organism evidence="2 3">
    <name type="scientific">Rhipicephalus sanguineus</name>
    <name type="common">Brown dog tick</name>
    <name type="synonym">Ixodes sanguineus</name>
    <dbReference type="NCBI Taxonomy" id="34632"/>
    <lineage>
        <taxon>Eukaryota</taxon>
        <taxon>Metazoa</taxon>
        <taxon>Ecdysozoa</taxon>
        <taxon>Arthropoda</taxon>
        <taxon>Chelicerata</taxon>
        <taxon>Arachnida</taxon>
        <taxon>Acari</taxon>
        <taxon>Parasitiformes</taxon>
        <taxon>Ixodida</taxon>
        <taxon>Ixodoidea</taxon>
        <taxon>Ixodidae</taxon>
        <taxon>Rhipicephalinae</taxon>
        <taxon>Rhipicephalus</taxon>
        <taxon>Rhipicephalus</taxon>
    </lineage>
</organism>
<proteinExistence type="predicted"/>
<feature type="region of interest" description="Disordered" evidence="1">
    <location>
        <begin position="264"/>
        <end position="287"/>
    </location>
</feature>
<evidence type="ECO:0000313" key="2">
    <source>
        <dbReference type="EMBL" id="KAH7936303.1"/>
    </source>
</evidence>
<keyword evidence="3" id="KW-1185">Reference proteome</keyword>
<dbReference type="Proteomes" id="UP000821837">
    <property type="component" value="Unassembled WGS sequence"/>
</dbReference>
<protein>
    <recommendedName>
        <fullName evidence="4">CCHC-type domain-containing protein</fullName>
    </recommendedName>
</protein>